<dbReference type="PROSITE" id="PS01047">
    <property type="entry name" value="HMA_1"/>
    <property type="match status" value="1"/>
</dbReference>
<sequence>MVPQGDLLSSAESGWASPPGIVTLHVEGMMCQKNCGSTVHKALMSVPGTVRAEVSFADRQARAWGTAVAKALVDAVEGVGFDACVAPDITIDVVGMMCQKNCGSTVQKALAAVAGVTKAEVSFKDGQARVWGSAPLGELVQAVEMVGFDASLAPDVMLYVTGMMCQKNCGSTAQKALASVPGVTTAEVSFQDSQAKVWGTAAPDSLVNALEAVGFEAVRWWQRPADTPAATRAPTPSSPDAEPPFSPAAAPAVAGCALGVFSVSGMTCAACVAKVERHLRAQPGVRGVRVALLAEKAEVDFEPGAVAEAALAAAVTDLGYAARHLRTIAAGAPAGLRELSVTIPALSTEADAAQRVEAALRGLRGVTAVNLSVAAATATVGVDTGKEGGAVGLRDVLEHLEALGYQASACKASNDIAAMGASQVRGICARESAEWRRRFTWAFWLTLPMMMLHLFHMYFMHTKLMMGSACHGHVSVACGCMHVCWALATPVQFGVGGRFYKAAWRGLKHNSLGMDMLVVVGTSASYMYSCLALLMGCARDNFVPHADFMAGSMLITFITLGKYLESVAKGKTSQALSLLMRLQPHRALLLQGEGATETEREIDIQLVQPGDVLRVLPGSQVPTDGMVVSGTSYVDESMITGEPLAVLRQAGDEVIGGTVNQNGMLIMKAHKVGGDTLISQIGRLVEEAQMSKAPIQEFADRVAGVFTPTVLSLALLTFVVWYTAAESGLVPDWWMAESSEDPFLFALVFSISVVVVSCPCALGLATPTAVMVGTGVGAANGVLIKGGAALERAHQVTSIIFDKTGTLTTGKPALTDEVSFGAAERWGDHAMLRLAAACEKCSEHPVGQTVVRAAQSLGLALPAVDNFEVRPAGGGSEGMDKEGGGRHVAAGMGVACMYQGTRVLVGNRAWMAANSVKVSKVEEKTTVALEEEGKTAMLVAMGQQLIGVLAVADQVKREAASTVAALQHMGLKAIHVWMVTGDNSRTARSLGRNLGIPAERIVAEVLPAHKARKVRELQSMGEVVAMVGDGINDSPALAAADVGIAIGAGTQVAIEAAQMVLVRNNLHDVVVALHLSKRVFRRIRANFMWAMLYNLCGIPFAAGVLFPFVHHQLPTAFAGLSMTMSSVSVVLSSLSLRFYRRPDVHADGTLAQPSSWLACLCWVGAKAAARADAVADATANLVTPRGLRRGSRSGSGSGMAASFGGAAARRRVSVFGGAGGSAYARLHGAPPDEFGDAWGIEGDDEAALSGSSGGGGDGDVGGGGGIEMQRVHEQGAFL</sequence>
<dbReference type="NCBIfam" id="TIGR00003">
    <property type="entry name" value="copper ion binding protein"/>
    <property type="match status" value="1"/>
</dbReference>
<feature type="transmembrane region" description="Helical" evidence="11">
    <location>
        <begin position="439"/>
        <end position="460"/>
    </location>
</feature>
<dbReference type="GO" id="GO:0016020">
    <property type="term" value="C:membrane"/>
    <property type="evidence" value="ECO:0007669"/>
    <property type="project" value="UniProtKB-SubCell"/>
</dbReference>
<dbReference type="InterPro" id="IPR023299">
    <property type="entry name" value="ATPase_P-typ_cyto_dom_N"/>
</dbReference>
<feature type="compositionally biased region" description="Low complexity" evidence="12">
    <location>
        <begin position="227"/>
        <end position="240"/>
    </location>
</feature>
<keyword evidence="5" id="KW-0677">Repeat</keyword>
<dbReference type="Proteomes" id="UP000664859">
    <property type="component" value="Unassembled WGS sequence"/>
</dbReference>
<dbReference type="SUPFAM" id="SSF56784">
    <property type="entry name" value="HAD-like"/>
    <property type="match status" value="1"/>
</dbReference>
<dbReference type="GO" id="GO:0019829">
    <property type="term" value="F:ATPase-coupled monoatomic cation transmembrane transporter activity"/>
    <property type="evidence" value="ECO:0007669"/>
    <property type="project" value="InterPro"/>
</dbReference>
<dbReference type="Gene3D" id="2.70.150.10">
    <property type="entry name" value="Calcium-transporting ATPase, cytoplasmic transduction domain A"/>
    <property type="match status" value="1"/>
</dbReference>
<dbReference type="NCBIfam" id="TIGR01494">
    <property type="entry name" value="ATPase_P-type"/>
    <property type="match status" value="2"/>
</dbReference>
<dbReference type="SUPFAM" id="SSF81653">
    <property type="entry name" value="Calcium ATPase, transduction domain A"/>
    <property type="match status" value="1"/>
</dbReference>
<keyword evidence="11" id="KW-0547">Nucleotide-binding</keyword>
<dbReference type="SFLD" id="SFLDG00002">
    <property type="entry name" value="C1.7:_P-type_atpase_like"/>
    <property type="match status" value="1"/>
</dbReference>
<evidence type="ECO:0000256" key="5">
    <source>
        <dbReference type="ARBA" id="ARBA00022737"/>
    </source>
</evidence>
<dbReference type="Gene3D" id="3.30.70.100">
    <property type="match status" value="5"/>
</dbReference>
<dbReference type="InterPro" id="IPR017969">
    <property type="entry name" value="Heavy-metal-associated_CS"/>
</dbReference>
<feature type="transmembrane region" description="Helical" evidence="11">
    <location>
        <begin position="472"/>
        <end position="495"/>
    </location>
</feature>
<evidence type="ECO:0000256" key="8">
    <source>
        <dbReference type="ARBA" id="ARBA00023008"/>
    </source>
</evidence>
<feature type="transmembrane region" description="Helical" evidence="11">
    <location>
        <begin position="702"/>
        <end position="723"/>
    </location>
</feature>
<dbReference type="PANTHER" id="PTHR46594">
    <property type="entry name" value="P-TYPE CATION-TRANSPORTING ATPASE"/>
    <property type="match status" value="1"/>
</dbReference>
<protein>
    <submittedName>
        <fullName evidence="14">Putative copper-transporting ATPase</fullName>
    </submittedName>
</protein>
<evidence type="ECO:0000256" key="6">
    <source>
        <dbReference type="ARBA" id="ARBA00022967"/>
    </source>
</evidence>
<dbReference type="GO" id="GO:0016887">
    <property type="term" value="F:ATP hydrolysis activity"/>
    <property type="evidence" value="ECO:0007669"/>
    <property type="project" value="InterPro"/>
</dbReference>
<dbReference type="FunFam" id="3.30.70.100:FF:000005">
    <property type="entry name" value="Copper-exporting P-type ATPase A"/>
    <property type="match status" value="1"/>
</dbReference>
<comment type="subcellular location">
    <subcellularLocation>
        <location evidence="1 11">Membrane</location>
    </subcellularLocation>
</comment>
<evidence type="ECO:0000256" key="3">
    <source>
        <dbReference type="ARBA" id="ARBA00022692"/>
    </source>
</evidence>
<comment type="similarity">
    <text evidence="11">Belongs to the cation transport ATPase (P-type) (TC 3.A.3) family. Type IB subfamily.</text>
</comment>
<evidence type="ECO:0000256" key="12">
    <source>
        <dbReference type="SAM" id="MobiDB-lite"/>
    </source>
</evidence>
<dbReference type="PROSITE" id="PS50846">
    <property type="entry name" value="HMA_2"/>
    <property type="match status" value="5"/>
</dbReference>
<dbReference type="OrthoDB" id="432719at2759"/>
<feature type="compositionally biased region" description="Gly residues" evidence="12">
    <location>
        <begin position="1251"/>
        <end position="1266"/>
    </location>
</feature>
<proteinExistence type="inferred from homology"/>
<reference evidence="14" key="1">
    <citation type="submission" date="2021-02" db="EMBL/GenBank/DDBJ databases">
        <title>First Annotated Genome of the Yellow-green Alga Tribonema minus.</title>
        <authorList>
            <person name="Mahan K.M."/>
        </authorList>
    </citation>
    <scope>NUCLEOTIDE SEQUENCE</scope>
    <source>
        <strain evidence="14">UTEX B ZZ1240</strain>
    </source>
</reference>
<comment type="caution">
    <text evidence="14">The sequence shown here is derived from an EMBL/GenBank/DDBJ whole genome shotgun (WGS) entry which is preliminary data.</text>
</comment>
<feature type="transmembrane region" description="Helical" evidence="11">
    <location>
        <begin position="1115"/>
        <end position="1136"/>
    </location>
</feature>
<dbReference type="AlphaFoldDB" id="A0A836CEY3"/>
<dbReference type="Pfam" id="PF00702">
    <property type="entry name" value="Hydrolase"/>
    <property type="match status" value="1"/>
</dbReference>
<keyword evidence="2" id="KW-0813">Transport</keyword>
<keyword evidence="6" id="KW-1278">Translocase</keyword>
<dbReference type="PANTHER" id="PTHR46594:SF4">
    <property type="entry name" value="P-TYPE CATION-TRANSPORTING ATPASE"/>
    <property type="match status" value="1"/>
</dbReference>
<keyword evidence="4 11" id="KW-0479">Metal-binding</keyword>
<dbReference type="PROSITE" id="PS00154">
    <property type="entry name" value="ATPASE_E1_E2"/>
    <property type="match status" value="1"/>
</dbReference>
<evidence type="ECO:0000313" key="14">
    <source>
        <dbReference type="EMBL" id="KAG5182693.1"/>
    </source>
</evidence>
<evidence type="ECO:0000313" key="15">
    <source>
        <dbReference type="Proteomes" id="UP000664859"/>
    </source>
</evidence>
<dbReference type="PRINTS" id="PR00119">
    <property type="entry name" value="CATATPASE"/>
</dbReference>
<keyword evidence="9" id="KW-0406">Ion transport</keyword>
<feature type="domain" description="HMA" evidence="13">
    <location>
        <begin position="337"/>
        <end position="408"/>
    </location>
</feature>
<evidence type="ECO:0000256" key="11">
    <source>
        <dbReference type="RuleBase" id="RU362081"/>
    </source>
</evidence>
<gene>
    <name evidence="14" type="ORF">JKP88DRAFT_199087</name>
</gene>
<dbReference type="InterPro" id="IPR001757">
    <property type="entry name" value="P_typ_ATPase"/>
</dbReference>
<dbReference type="InterPro" id="IPR036412">
    <property type="entry name" value="HAD-like_sf"/>
</dbReference>
<feature type="transmembrane region" description="Helical" evidence="11">
    <location>
        <begin position="743"/>
        <end position="765"/>
    </location>
</feature>
<dbReference type="NCBIfam" id="TIGR01525">
    <property type="entry name" value="ATPase-IB_hvy"/>
    <property type="match status" value="1"/>
</dbReference>
<dbReference type="InterPro" id="IPR023214">
    <property type="entry name" value="HAD_sf"/>
</dbReference>
<name>A0A836CEY3_9STRA</name>
<dbReference type="Pfam" id="PF00403">
    <property type="entry name" value="HMA"/>
    <property type="match status" value="3"/>
</dbReference>
<dbReference type="InterPro" id="IPR059000">
    <property type="entry name" value="ATPase_P-type_domA"/>
</dbReference>
<evidence type="ECO:0000259" key="13">
    <source>
        <dbReference type="PROSITE" id="PS50846"/>
    </source>
</evidence>
<evidence type="ECO:0000256" key="10">
    <source>
        <dbReference type="ARBA" id="ARBA00023136"/>
    </source>
</evidence>
<dbReference type="InterPro" id="IPR018303">
    <property type="entry name" value="ATPase_P-typ_P_site"/>
</dbReference>
<feature type="region of interest" description="Disordered" evidence="12">
    <location>
        <begin position="1234"/>
        <end position="1266"/>
    </location>
</feature>
<dbReference type="CDD" id="cd00371">
    <property type="entry name" value="HMA"/>
    <property type="match status" value="5"/>
</dbReference>
<dbReference type="SFLD" id="SFLDF00027">
    <property type="entry name" value="p-type_atpase"/>
    <property type="match status" value="1"/>
</dbReference>
<dbReference type="InterPro" id="IPR006122">
    <property type="entry name" value="HMA_Cu_ion-bd"/>
</dbReference>
<evidence type="ECO:0000256" key="7">
    <source>
        <dbReference type="ARBA" id="ARBA00022989"/>
    </source>
</evidence>
<dbReference type="EMBL" id="JAFCMP010000224">
    <property type="protein sequence ID" value="KAG5182693.1"/>
    <property type="molecule type" value="Genomic_DNA"/>
</dbReference>
<dbReference type="InterPro" id="IPR023298">
    <property type="entry name" value="ATPase_P-typ_TM_dom_sf"/>
</dbReference>
<feature type="domain" description="HMA" evidence="13">
    <location>
        <begin position="257"/>
        <end position="323"/>
    </location>
</feature>
<dbReference type="InterPro" id="IPR036163">
    <property type="entry name" value="HMA_dom_sf"/>
</dbReference>
<feature type="domain" description="HMA" evidence="13">
    <location>
        <begin position="20"/>
        <end position="84"/>
    </location>
</feature>
<dbReference type="FunFam" id="2.70.150.10:FF:000002">
    <property type="entry name" value="Copper-transporting ATPase 1, putative"/>
    <property type="match status" value="1"/>
</dbReference>
<dbReference type="SFLD" id="SFLDS00003">
    <property type="entry name" value="Haloacid_Dehalogenase"/>
    <property type="match status" value="1"/>
</dbReference>
<evidence type="ECO:0000256" key="1">
    <source>
        <dbReference type="ARBA" id="ARBA00004370"/>
    </source>
</evidence>
<dbReference type="InterPro" id="IPR006121">
    <property type="entry name" value="HMA_dom"/>
</dbReference>
<feature type="domain" description="HMA" evidence="13">
    <location>
        <begin position="154"/>
        <end position="218"/>
    </location>
</feature>
<feature type="domain" description="HMA" evidence="13">
    <location>
        <begin position="87"/>
        <end position="151"/>
    </location>
</feature>
<dbReference type="InterPro" id="IPR008250">
    <property type="entry name" value="ATPase_P-typ_transduc_dom_A_sf"/>
</dbReference>
<keyword evidence="10 11" id="KW-0472">Membrane</keyword>
<dbReference type="SUPFAM" id="SSF55008">
    <property type="entry name" value="HMA, heavy metal-associated domain"/>
    <property type="match status" value="5"/>
</dbReference>
<evidence type="ECO:0000256" key="9">
    <source>
        <dbReference type="ARBA" id="ARBA00023065"/>
    </source>
</evidence>
<keyword evidence="15" id="KW-1185">Reference proteome</keyword>
<dbReference type="CDD" id="cd02094">
    <property type="entry name" value="P-type_ATPase_Cu-like"/>
    <property type="match status" value="1"/>
</dbReference>
<accession>A0A836CEY3</accession>
<feature type="transmembrane region" description="Helical" evidence="11">
    <location>
        <begin position="516"/>
        <end position="536"/>
    </location>
</feature>
<keyword evidence="11" id="KW-0067">ATP-binding</keyword>
<dbReference type="Pfam" id="PF00122">
    <property type="entry name" value="E1-E2_ATPase"/>
    <property type="match status" value="1"/>
</dbReference>
<dbReference type="SUPFAM" id="SSF81665">
    <property type="entry name" value="Calcium ATPase, transmembrane domain M"/>
    <property type="match status" value="1"/>
</dbReference>
<dbReference type="Gene3D" id="3.40.50.1000">
    <property type="entry name" value="HAD superfamily/HAD-like"/>
    <property type="match status" value="1"/>
</dbReference>
<dbReference type="GO" id="GO:0005524">
    <property type="term" value="F:ATP binding"/>
    <property type="evidence" value="ECO:0007669"/>
    <property type="project" value="UniProtKB-UniRule"/>
</dbReference>
<dbReference type="InterPro" id="IPR044492">
    <property type="entry name" value="P_typ_ATPase_HD_dom"/>
</dbReference>
<feature type="region of interest" description="Disordered" evidence="12">
    <location>
        <begin position="227"/>
        <end position="246"/>
    </location>
</feature>
<dbReference type="Gene3D" id="3.40.1110.10">
    <property type="entry name" value="Calcium-transporting ATPase, cytoplasmic domain N"/>
    <property type="match status" value="1"/>
</dbReference>
<keyword evidence="3 11" id="KW-0812">Transmembrane</keyword>
<feature type="transmembrane region" description="Helical" evidence="11">
    <location>
        <begin position="1087"/>
        <end position="1109"/>
    </location>
</feature>
<evidence type="ECO:0000256" key="2">
    <source>
        <dbReference type="ARBA" id="ARBA00022448"/>
    </source>
</evidence>
<keyword evidence="7 11" id="KW-1133">Transmembrane helix</keyword>
<dbReference type="GO" id="GO:0005507">
    <property type="term" value="F:copper ion binding"/>
    <property type="evidence" value="ECO:0007669"/>
    <property type="project" value="InterPro"/>
</dbReference>
<dbReference type="InterPro" id="IPR027256">
    <property type="entry name" value="P-typ_ATPase_IB"/>
</dbReference>
<evidence type="ECO:0000256" key="4">
    <source>
        <dbReference type="ARBA" id="ARBA00022723"/>
    </source>
</evidence>
<organism evidence="14 15">
    <name type="scientific">Tribonema minus</name>
    <dbReference type="NCBI Taxonomy" id="303371"/>
    <lineage>
        <taxon>Eukaryota</taxon>
        <taxon>Sar</taxon>
        <taxon>Stramenopiles</taxon>
        <taxon>Ochrophyta</taxon>
        <taxon>PX clade</taxon>
        <taxon>Xanthophyceae</taxon>
        <taxon>Tribonematales</taxon>
        <taxon>Tribonemataceae</taxon>
        <taxon>Tribonema</taxon>
    </lineage>
</organism>
<keyword evidence="8" id="KW-0186">Copper</keyword>